<proteinExistence type="predicted"/>
<evidence type="ECO:0000256" key="1">
    <source>
        <dbReference type="ARBA" id="ARBA00022679"/>
    </source>
</evidence>
<dbReference type="GO" id="GO:0016301">
    <property type="term" value="F:kinase activity"/>
    <property type="evidence" value="ECO:0007669"/>
    <property type="project" value="UniProtKB-KW"/>
</dbReference>
<evidence type="ECO:0000256" key="7">
    <source>
        <dbReference type="ARBA" id="ARBA00023277"/>
    </source>
</evidence>
<evidence type="ECO:0000313" key="11">
    <source>
        <dbReference type="Proteomes" id="UP000663760"/>
    </source>
</evidence>
<accession>A0A7I8LE36</accession>
<sequence>MEPPSWPSVEELHRVRKIVSVMAGRDVSEVRVVVSPYRICPLGAHIDHQGGTVSAMTINRGILLGFIPSDDSQVLLHSGQFGGEVKFSVDEIQQPTSIRMSSSDDEINGQEESNWGNYARGAIYALQRGGKRLSQGITGFICGSRGLDSSGLSSSAAVGVAYLLAFEHANKLTVPPMENIELDRLIENEYLGLRNGILDQSAILLSNYGCLTSLNCKTKDYILVRPPEIIRHQEPGRGEAYKILLAFSGLKHALTSKPGYNARVAECCEAASVLLKASGKGDLEPLLCNVERGAYEAHKGILEPNLAKRAEHFFSENARVTEGLKAWASGDLEGFGRLMSASALSSIQNYECGSQPLQDLCEILSSAPGVYGARFSGAGFRGCCLGLVAAPHAEEAAALVEREYRRLQPELAGRLERGSAVLICEAGDCARVI</sequence>
<dbReference type="Proteomes" id="UP000663760">
    <property type="component" value="Chromosome 14"/>
</dbReference>
<dbReference type="InterPro" id="IPR014721">
    <property type="entry name" value="Ribsml_uS5_D2-typ_fold_subgr"/>
</dbReference>
<dbReference type="GO" id="GO:0006012">
    <property type="term" value="P:galactose metabolic process"/>
    <property type="evidence" value="ECO:0007669"/>
    <property type="project" value="TreeGrafter"/>
</dbReference>
<dbReference type="GO" id="GO:0005524">
    <property type="term" value="F:ATP binding"/>
    <property type="evidence" value="ECO:0007669"/>
    <property type="project" value="UniProtKB-KW"/>
</dbReference>
<dbReference type="EMBL" id="LR746277">
    <property type="protein sequence ID" value="CAA7408281.1"/>
    <property type="molecule type" value="Genomic_DNA"/>
</dbReference>
<evidence type="ECO:0000256" key="5">
    <source>
        <dbReference type="ARBA" id="ARBA00022840"/>
    </source>
</evidence>
<evidence type="ECO:0000259" key="9">
    <source>
        <dbReference type="Pfam" id="PF08544"/>
    </source>
</evidence>
<keyword evidence="7" id="KW-0119">Carbohydrate metabolism</keyword>
<dbReference type="InterPro" id="IPR036554">
    <property type="entry name" value="GHMP_kinase_C_sf"/>
</dbReference>
<feature type="domain" description="GHMP kinase C-terminal" evidence="9">
    <location>
        <begin position="328"/>
        <end position="398"/>
    </location>
</feature>
<dbReference type="GO" id="GO:0016773">
    <property type="term" value="F:phosphotransferase activity, alcohol group as acceptor"/>
    <property type="evidence" value="ECO:0007669"/>
    <property type="project" value="InterPro"/>
</dbReference>
<dbReference type="PANTHER" id="PTHR10457">
    <property type="entry name" value="MEVALONATE KINASE/GALACTOKINASE"/>
    <property type="match status" value="1"/>
</dbReference>
<dbReference type="InterPro" id="IPR013750">
    <property type="entry name" value="GHMP_kinase_C_dom"/>
</dbReference>
<gene>
    <name evidence="10" type="ORF">SI8410_14018959</name>
</gene>
<evidence type="ECO:0000256" key="4">
    <source>
        <dbReference type="ARBA" id="ARBA00022777"/>
    </source>
</evidence>
<evidence type="ECO:0000256" key="3">
    <source>
        <dbReference type="ARBA" id="ARBA00022741"/>
    </source>
</evidence>
<reference evidence="10" key="1">
    <citation type="submission" date="2020-02" db="EMBL/GenBank/DDBJ databases">
        <authorList>
            <person name="Scholz U."/>
            <person name="Mascher M."/>
            <person name="Fiebig A."/>
        </authorList>
    </citation>
    <scope>NUCLEOTIDE SEQUENCE</scope>
</reference>
<evidence type="ECO:0000256" key="2">
    <source>
        <dbReference type="ARBA" id="ARBA00022723"/>
    </source>
</evidence>
<dbReference type="InterPro" id="IPR006204">
    <property type="entry name" value="GHMP_kinase_N_dom"/>
</dbReference>
<dbReference type="GO" id="GO:0005829">
    <property type="term" value="C:cytosol"/>
    <property type="evidence" value="ECO:0007669"/>
    <property type="project" value="TreeGrafter"/>
</dbReference>
<dbReference type="InterPro" id="IPR020568">
    <property type="entry name" value="Ribosomal_Su5_D2-typ_SF"/>
</dbReference>
<dbReference type="PIRSF" id="PIRSF000530">
    <property type="entry name" value="Galactokinase"/>
    <property type="match status" value="1"/>
</dbReference>
<name>A0A7I8LE36_SPIIN</name>
<keyword evidence="3" id="KW-0547">Nucleotide-binding</keyword>
<keyword evidence="4" id="KW-0418">Kinase</keyword>
<dbReference type="Pfam" id="PF08544">
    <property type="entry name" value="GHMP_kinases_C"/>
    <property type="match status" value="1"/>
</dbReference>
<dbReference type="Gene3D" id="3.30.230.10">
    <property type="match status" value="1"/>
</dbReference>
<dbReference type="Pfam" id="PF00288">
    <property type="entry name" value="GHMP_kinases_N"/>
    <property type="match status" value="1"/>
</dbReference>
<dbReference type="FunFam" id="3.30.70.890:FF:000001">
    <property type="entry name" value="Galactokinase"/>
    <property type="match status" value="1"/>
</dbReference>
<dbReference type="AlphaFoldDB" id="A0A7I8LE36"/>
<dbReference type="PANTHER" id="PTHR10457:SF6">
    <property type="entry name" value="GALACTURONOKINASE"/>
    <property type="match status" value="1"/>
</dbReference>
<evidence type="ECO:0000313" key="10">
    <source>
        <dbReference type="EMBL" id="CAA7408281.1"/>
    </source>
</evidence>
<dbReference type="Gene3D" id="3.30.70.890">
    <property type="entry name" value="GHMP kinase, C-terminal domain"/>
    <property type="match status" value="1"/>
</dbReference>
<feature type="domain" description="GHMP kinase N-terminal" evidence="8">
    <location>
        <begin position="117"/>
        <end position="206"/>
    </location>
</feature>
<dbReference type="SUPFAM" id="SSF55060">
    <property type="entry name" value="GHMP Kinase, C-terminal domain"/>
    <property type="match status" value="1"/>
</dbReference>
<dbReference type="GO" id="GO:0046872">
    <property type="term" value="F:metal ion binding"/>
    <property type="evidence" value="ECO:0007669"/>
    <property type="project" value="UniProtKB-KW"/>
</dbReference>
<keyword evidence="6" id="KW-0460">Magnesium</keyword>
<dbReference type="InterPro" id="IPR006206">
    <property type="entry name" value="Mevalonate/galactokinase"/>
</dbReference>
<organism evidence="10 11">
    <name type="scientific">Spirodela intermedia</name>
    <name type="common">Intermediate duckweed</name>
    <dbReference type="NCBI Taxonomy" id="51605"/>
    <lineage>
        <taxon>Eukaryota</taxon>
        <taxon>Viridiplantae</taxon>
        <taxon>Streptophyta</taxon>
        <taxon>Embryophyta</taxon>
        <taxon>Tracheophyta</taxon>
        <taxon>Spermatophyta</taxon>
        <taxon>Magnoliopsida</taxon>
        <taxon>Liliopsida</taxon>
        <taxon>Araceae</taxon>
        <taxon>Lemnoideae</taxon>
        <taxon>Spirodela</taxon>
    </lineage>
</organism>
<dbReference type="SUPFAM" id="SSF54211">
    <property type="entry name" value="Ribosomal protein S5 domain 2-like"/>
    <property type="match status" value="1"/>
</dbReference>
<dbReference type="PRINTS" id="PR00959">
    <property type="entry name" value="MEVGALKINASE"/>
</dbReference>
<keyword evidence="2" id="KW-0479">Metal-binding</keyword>
<protein>
    <submittedName>
        <fullName evidence="10">Uncharacterized protein</fullName>
    </submittedName>
</protein>
<keyword evidence="11" id="KW-1185">Reference proteome</keyword>
<keyword evidence="5" id="KW-0067">ATP-binding</keyword>
<evidence type="ECO:0000259" key="8">
    <source>
        <dbReference type="Pfam" id="PF00288"/>
    </source>
</evidence>
<evidence type="ECO:0000256" key="6">
    <source>
        <dbReference type="ARBA" id="ARBA00022842"/>
    </source>
</evidence>
<keyword evidence="1" id="KW-0808">Transferase</keyword>
<dbReference type="OrthoDB" id="275179at2759"/>